<dbReference type="InterPro" id="IPR043129">
    <property type="entry name" value="ATPase_NBD"/>
</dbReference>
<protein>
    <recommendedName>
        <fullName evidence="6">Xylulose kinase</fullName>
        <ecNumber evidence="6">2.7.1.17</ecNumber>
    </recommendedName>
</protein>
<dbReference type="GO" id="GO:0042732">
    <property type="term" value="P:D-xylose metabolic process"/>
    <property type="evidence" value="ECO:0007669"/>
    <property type="project" value="UniProtKB-UniRule"/>
</dbReference>
<dbReference type="GO" id="GO:0004856">
    <property type="term" value="F:D-xylulokinase activity"/>
    <property type="evidence" value="ECO:0007669"/>
    <property type="project" value="UniProtKB-UniRule"/>
</dbReference>
<dbReference type="AlphaFoldDB" id="A0AAJ4XID1"/>
<dbReference type="SUPFAM" id="SSF53067">
    <property type="entry name" value="Actin-like ATPase domain"/>
    <property type="match status" value="2"/>
</dbReference>
<proteinExistence type="inferred from homology"/>
<name>A0AAJ4XID1_9BASI</name>
<evidence type="ECO:0000256" key="5">
    <source>
        <dbReference type="ARBA" id="ARBA00048885"/>
    </source>
</evidence>
<comment type="function">
    <text evidence="6">Highly specific D-xylulose kinase which participates in the catabolism of xylose. Xylose is a major component of hemicelluloses such as xylan. Most fungi utilize D-xylose via three enzymatic reactions, xylose reductase (XR), xylitol dehydrogenase (XDH), and xylulokinase, to form xylulose 5-phosphate, which enters pentose phosphate pathway.</text>
</comment>
<dbReference type="Proteomes" id="UP001294444">
    <property type="component" value="Unassembled WGS sequence"/>
</dbReference>
<dbReference type="EMBL" id="OAPG01000003">
    <property type="protein sequence ID" value="SNX82924.1"/>
    <property type="molecule type" value="Genomic_DNA"/>
</dbReference>
<dbReference type="GO" id="GO:0005829">
    <property type="term" value="C:cytosol"/>
    <property type="evidence" value="ECO:0007669"/>
    <property type="project" value="TreeGrafter"/>
</dbReference>
<comment type="similarity">
    <text evidence="1 6">Belongs to the FGGY kinase family.</text>
</comment>
<evidence type="ECO:0000256" key="6">
    <source>
        <dbReference type="RuleBase" id="RU367058"/>
    </source>
</evidence>
<keyword evidence="3 6" id="KW-0808">Transferase</keyword>
<keyword evidence="9" id="KW-1185">Reference proteome</keyword>
<dbReference type="CDD" id="cd07776">
    <property type="entry name" value="ASKHA_NBD_FGGY_SpXK-like"/>
    <property type="match status" value="1"/>
</dbReference>
<organism evidence="8 9">
    <name type="scientific">Melanopsichium pennsylvanicum</name>
    <dbReference type="NCBI Taxonomy" id="63383"/>
    <lineage>
        <taxon>Eukaryota</taxon>
        <taxon>Fungi</taxon>
        <taxon>Dikarya</taxon>
        <taxon>Basidiomycota</taxon>
        <taxon>Ustilaginomycotina</taxon>
        <taxon>Ustilaginomycetes</taxon>
        <taxon>Ustilaginales</taxon>
        <taxon>Ustilaginaceae</taxon>
        <taxon>Melanopsichium</taxon>
    </lineage>
</organism>
<evidence type="ECO:0000256" key="4">
    <source>
        <dbReference type="ARBA" id="ARBA00022777"/>
    </source>
</evidence>
<dbReference type="GO" id="GO:0005997">
    <property type="term" value="P:xylulose metabolic process"/>
    <property type="evidence" value="ECO:0007669"/>
    <property type="project" value="TreeGrafter"/>
</dbReference>
<dbReference type="InterPro" id="IPR018485">
    <property type="entry name" value="FGGY_C"/>
</dbReference>
<evidence type="ECO:0000259" key="7">
    <source>
        <dbReference type="Pfam" id="PF02782"/>
    </source>
</evidence>
<accession>A0AAJ4XID1</accession>
<keyword evidence="6" id="KW-0067">ATP-binding</keyword>
<keyword evidence="6" id="KW-0119">Carbohydrate metabolism</keyword>
<dbReference type="PANTHER" id="PTHR10196:SF57">
    <property type="entry name" value="XYLULOSE KINASE"/>
    <property type="match status" value="1"/>
</dbReference>
<evidence type="ECO:0000313" key="8">
    <source>
        <dbReference type="EMBL" id="SNX82924.1"/>
    </source>
</evidence>
<evidence type="ECO:0000256" key="2">
    <source>
        <dbReference type="ARBA" id="ARBA00022629"/>
    </source>
</evidence>
<dbReference type="Gene3D" id="3.30.420.40">
    <property type="match status" value="2"/>
</dbReference>
<gene>
    <name evidence="8" type="ORF">MEPE_01630</name>
</gene>
<dbReference type="InterPro" id="IPR042024">
    <property type="entry name" value="D-XK_euk"/>
</dbReference>
<dbReference type="EC" id="2.7.1.17" evidence="6"/>
<keyword evidence="6" id="KW-0547">Nucleotide-binding</keyword>
<dbReference type="PANTHER" id="PTHR10196">
    <property type="entry name" value="SUGAR KINASE"/>
    <property type="match status" value="1"/>
</dbReference>
<comment type="catalytic activity">
    <reaction evidence="5 6">
        <text>D-xylulose + ATP = D-xylulose 5-phosphate + ADP + H(+)</text>
        <dbReference type="Rhea" id="RHEA:10964"/>
        <dbReference type="ChEBI" id="CHEBI:15378"/>
        <dbReference type="ChEBI" id="CHEBI:17140"/>
        <dbReference type="ChEBI" id="CHEBI:30616"/>
        <dbReference type="ChEBI" id="CHEBI:57737"/>
        <dbReference type="ChEBI" id="CHEBI:456216"/>
        <dbReference type="EC" id="2.7.1.17"/>
    </reaction>
</comment>
<sequence>MDGDALPLFLGLDASTQALKASLLDIDLNVLSELEVRFDRDLPHYGTTGGVSAPISSDEPGTVVAPIMLYVESLDRLADLMRSSSWPLSRIAGVSAAGQQHASVYFSRAAPKILTSLSCEKTLAQQVEGAFSRKVVPNWQDSSTTKACQAFENVMGGAEELAKVTGSKAHTRFTGPQIYKFRKNEPEAYKNTQRIGLVSSFITTMLCVGQGEDENTVIKGIDQSDACGMNLLDMRPSSTIPNTEIKGSLEPGWNQLLLALASGQLDRDSLSTSCSLGGATELERKLGRIYRDTGMPVGSIGNWWVDRYGFSKTCKVFPGTGDNPATFLAFSLAQRQAIISLGTSDTVMVATDQYVPDPDFHAFFHPAQLASSCSGKGNEGGNKFFNMLVYKSGSLAREWIRDEYCQSDWDAFNGHVEKWKLAEMTKEKRLAFYWLRPEIIPSGASGVHRYTCCSSTKSKGQEEWIKVDDFEEEGMNASSILETQFLNYRYRSSSIISGPSWSSSSSLNTLKPPLDLIYAVGGASSNLTITHTMADVFGCDIVKPVQLDQSGKTWKAANYNFCSVGAAYKAVWGWSRLQQQQQQQQKQQSGQAEEQNVLEFDDFIHETKAKAAQKQSLDNAKSGVQGGVKVICTPTKGRTEVYTGLMSHWKTLEERAQKEQ</sequence>
<keyword evidence="4 6" id="KW-0418">Kinase</keyword>
<evidence type="ECO:0000256" key="3">
    <source>
        <dbReference type="ARBA" id="ARBA00022679"/>
    </source>
</evidence>
<feature type="domain" description="Carbohydrate kinase FGGY C-terminal" evidence="7">
    <location>
        <begin position="338"/>
        <end position="546"/>
    </location>
</feature>
<evidence type="ECO:0000256" key="1">
    <source>
        <dbReference type="ARBA" id="ARBA00009156"/>
    </source>
</evidence>
<evidence type="ECO:0000313" key="9">
    <source>
        <dbReference type="Proteomes" id="UP001294444"/>
    </source>
</evidence>
<reference evidence="8" key="1">
    <citation type="submission" date="2023-10" db="EMBL/GenBank/DDBJ databases">
        <authorList>
            <person name="Guldener U."/>
        </authorList>
    </citation>
    <scope>NUCLEOTIDE SEQUENCE</scope>
    <source>
        <strain evidence="8">Mp4</strain>
    </source>
</reference>
<comment type="caution">
    <text evidence="8">The sequence shown here is derived from an EMBL/GenBank/DDBJ whole genome shotgun (WGS) entry which is preliminary data.</text>
</comment>
<dbReference type="GO" id="GO:0005524">
    <property type="term" value="F:ATP binding"/>
    <property type="evidence" value="ECO:0007669"/>
    <property type="project" value="UniProtKB-UniRule"/>
</dbReference>
<keyword evidence="2 6" id="KW-0859">Xylose metabolism</keyword>
<dbReference type="Pfam" id="PF02782">
    <property type="entry name" value="FGGY_C"/>
    <property type="match status" value="1"/>
</dbReference>